<dbReference type="RefSeq" id="WP_190425618.1">
    <property type="nucleotide sequence ID" value="NZ_JAMPKK010000018.1"/>
</dbReference>
<sequence length="365" mass="40930">MFNVFHRHQNNIALAVAALERYSIKPEVQQRLRAFLQQSDRRELYHANPKRIAEKLQLSERETLRVLVIALKEGILTLNWDIQCPACRGIDFKPKSLSDLRTNHLCTACDSVYATDADEQVRVTFSIDEKLRRLEKAFDDPAFRAKIDAEYGVVSGHQLLTLQTFRDLFPRETILPNESLVIQRVAILFTDLAGSTALYARRGDSRAYNLVRQHFDLLFHVVDAHNGVVVKTIGDAVMAAFTVPSDAMQAAIAMNHQMQALNLRLQLAAEDQLILKIGIDVGPCISVNLNERLDYFGTTVNTAARVEAKSLGNDIACTENVLIDSDVANVVKDFPRVGNTMSLKGLDTQIMVYRIQPKQAIASIK</sequence>
<reference evidence="3 4" key="1">
    <citation type="submission" date="2022-04" db="EMBL/GenBank/DDBJ databases">
        <title>Positive selection, recombination, and allopatry shape intraspecific diversity of widespread and dominant cyanobacteria.</title>
        <authorList>
            <person name="Wei J."/>
            <person name="Shu W."/>
            <person name="Hu C."/>
        </authorList>
    </citation>
    <scope>NUCLEOTIDE SEQUENCE [LARGE SCALE GENOMIC DNA]</scope>
    <source>
        <strain evidence="3 4">GB2-A5</strain>
    </source>
</reference>
<evidence type="ECO:0000313" key="3">
    <source>
        <dbReference type="EMBL" id="MEP0864884.1"/>
    </source>
</evidence>
<dbReference type="PANTHER" id="PTHR43081">
    <property type="entry name" value="ADENYLATE CYCLASE, TERMINAL-DIFFERENTIATION SPECIFIC-RELATED"/>
    <property type="match status" value="1"/>
</dbReference>
<comment type="caution">
    <text evidence="3">The sequence shown here is derived from an EMBL/GenBank/DDBJ whole genome shotgun (WGS) entry which is preliminary data.</text>
</comment>
<dbReference type="EMBL" id="JAMPKK010000018">
    <property type="protein sequence ID" value="MEP0864884.1"/>
    <property type="molecule type" value="Genomic_DNA"/>
</dbReference>
<dbReference type="InterPro" id="IPR045983">
    <property type="entry name" value="GUC-dom-containing_N"/>
</dbReference>
<dbReference type="InterPro" id="IPR001054">
    <property type="entry name" value="A/G_cyclase"/>
</dbReference>
<comment type="similarity">
    <text evidence="1">Belongs to the adenylyl cyclase class-3 family.</text>
</comment>
<evidence type="ECO:0000313" key="4">
    <source>
        <dbReference type="Proteomes" id="UP001442494"/>
    </source>
</evidence>
<dbReference type="PROSITE" id="PS50125">
    <property type="entry name" value="GUANYLATE_CYCLASE_2"/>
    <property type="match status" value="1"/>
</dbReference>
<organism evidence="3 4">
    <name type="scientific">Funiculus sociatus GB2-A5</name>
    <dbReference type="NCBI Taxonomy" id="2933946"/>
    <lineage>
        <taxon>Bacteria</taxon>
        <taxon>Bacillati</taxon>
        <taxon>Cyanobacteriota</taxon>
        <taxon>Cyanophyceae</taxon>
        <taxon>Coleofasciculales</taxon>
        <taxon>Coleofasciculaceae</taxon>
        <taxon>Funiculus</taxon>
    </lineage>
</organism>
<evidence type="ECO:0000259" key="2">
    <source>
        <dbReference type="PROSITE" id="PS50125"/>
    </source>
</evidence>
<accession>A0ABV0JN19</accession>
<name>A0ABV0JN19_9CYAN</name>
<evidence type="ECO:0000256" key="1">
    <source>
        <dbReference type="ARBA" id="ARBA00005381"/>
    </source>
</evidence>
<dbReference type="CDD" id="cd07302">
    <property type="entry name" value="CHD"/>
    <property type="match status" value="1"/>
</dbReference>
<dbReference type="Proteomes" id="UP001442494">
    <property type="component" value="Unassembled WGS sequence"/>
</dbReference>
<gene>
    <name evidence="3" type="ORF">NDI37_10420</name>
</gene>
<feature type="domain" description="Guanylate cyclase" evidence="2">
    <location>
        <begin position="186"/>
        <end position="307"/>
    </location>
</feature>
<dbReference type="SUPFAM" id="SSF55073">
    <property type="entry name" value="Nucleotide cyclase"/>
    <property type="match status" value="1"/>
</dbReference>
<dbReference type="PANTHER" id="PTHR43081:SF19">
    <property type="entry name" value="PH-SENSITIVE ADENYLATE CYCLASE RV1264"/>
    <property type="match status" value="1"/>
</dbReference>
<dbReference type="Pfam" id="PF00211">
    <property type="entry name" value="Guanylate_cyc"/>
    <property type="match status" value="1"/>
</dbReference>
<dbReference type="Gene3D" id="3.30.70.1230">
    <property type="entry name" value="Nucleotide cyclase"/>
    <property type="match status" value="1"/>
</dbReference>
<protein>
    <submittedName>
        <fullName evidence="3">Adenylate/guanylate cyclase domain-containing protein</fullName>
    </submittedName>
</protein>
<dbReference type="Pfam" id="PF19363">
    <property type="entry name" value="DUF5939"/>
    <property type="match status" value="1"/>
</dbReference>
<keyword evidence="4" id="KW-1185">Reference proteome</keyword>
<dbReference type="InterPro" id="IPR050697">
    <property type="entry name" value="Adenylyl/Guanylyl_Cyclase_3/4"/>
</dbReference>
<proteinExistence type="inferred from homology"/>
<dbReference type="SMART" id="SM00044">
    <property type="entry name" value="CYCc"/>
    <property type="match status" value="1"/>
</dbReference>
<dbReference type="InterPro" id="IPR029787">
    <property type="entry name" value="Nucleotide_cyclase"/>
</dbReference>